<proteinExistence type="inferred from homology"/>
<dbReference type="PANTHER" id="PTHR30537:SF74">
    <property type="entry name" value="HTH-TYPE TRANSCRIPTIONAL REGULATOR TRPI"/>
    <property type="match status" value="1"/>
</dbReference>
<dbReference type="InterPro" id="IPR058163">
    <property type="entry name" value="LysR-type_TF_proteobact-type"/>
</dbReference>
<dbReference type="GO" id="GO:0003700">
    <property type="term" value="F:DNA-binding transcription factor activity"/>
    <property type="evidence" value="ECO:0007669"/>
    <property type="project" value="InterPro"/>
</dbReference>
<accession>A0A840S817</accession>
<name>A0A840S817_9BURK</name>
<dbReference type="InterPro" id="IPR036390">
    <property type="entry name" value="WH_DNA-bd_sf"/>
</dbReference>
<dbReference type="Gene3D" id="3.40.190.10">
    <property type="entry name" value="Periplasmic binding protein-like II"/>
    <property type="match status" value="2"/>
</dbReference>
<evidence type="ECO:0000313" key="7">
    <source>
        <dbReference type="Proteomes" id="UP000554837"/>
    </source>
</evidence>
<evidence type="ECO:0000256" key="1">
    <source>
        <dbReference type="ARBA" id="ARBA00009437"/>
    </source>
</evidence>
<comment type="caution">
    <text evidence="6">The sequence shown here is derived from an EMBL/GenBank/DDBJ whole genome shotgun (WGS) entry which is preliminary data.</text>
</comment>
<dbReference type="EMBL" id="JACHHO010000003">
    <property type="protein sequence ID" value="MBB5204934.1"/>
    <property type="molecule type" value="Genomic_DNA"/>
</dbReference>
<protein>
    <submittedName>
        <fullName evidence="6">LysR family glycine cleavage system transcriptional activator</fullName>
    </submittedName>
</protein>
<keyword evidence="3" id="KW-0238">DNA-binding</keyword>
<dbReference type="Pfam" id="PF03466">
    <property type="entry name" value="LysR_substrate"/>
    <property type="match status" value="1"/>
</dbReference>
<dbReference type="InterPro" id="IPR036388">
    <property type="entry name" value="WH-like_DNA-bd_sf"/>
</dbReference>
<evidence type="ECO:0000259" key="5">
    <source>
        <dbReference type="PROSITE" id="PS50931"/>
    </source>
</evidence>
<feature type="domain" description="HTH lysR-type" evidence="5">
    <location>
        <begin position="1"/>
        <end position="56"/>
    </location>
</feature>
<evidence type="ECO:0000256" key="2">
    <source>
        <dbReference type="ARBA" id="ARBA00023015"/>
    </source>
</evidence>
<dbReference type="AlphaFoldDB" id="A0A840S817"/>
<organism evidence="6 7">
    <name type="scientific">Inhella inkyongensis</name>
    <dbReference type="NCBI Taxonomy" id="392593"/>
    <lineage>
        <taxon>Bacteria</taxon>
        <taxon>Pseudomonadati</taxon>
        <taxon>Pseudomonadota</taxon>
        <taxon>Betaproteobacteria</taxon>
        <taxon>Burkholderiales</taxon>
        <taxon>Sphaerotilaceae</taxon>
        <taxon>Inhella</taxon>
    </lineage>
</organism>
<comment type="similarity">
    <text evidence="1">Belongs to the LysR transcriptional regulatory family.</text>
</comment>
<dbReference type="PRINTS" id="PR00039">
    <property type="entry name" value="HTHLYSR"/>
</dbReference>
<dbReference type="SUPFAM" id="SSF46785">
    <property type="entry name" value="Winged helix' DNA-binding domain"/>
    <property type="match status" value="1"/>
</dbReference>
<dbReference type="PANTHER" id="PTHR30537">
    <property type="entry name" value="HTH-TYPE TRANSCRIPTIONAL REGULATOR"/>
    <property type="match status" value="1"/>
</dbReference>
<dbReference type="SUPFAM" id="SSF53850">
    <property type="entry name" value="Periplasmic binding protein-like II"/>
    <property type="match status" value="1"/>
</dbReference>
<dbReference type="Pfam" id="PF00126">
    <property type="entry name" value="HTH_1"/>
    <property type="match status" value="1"/>
</dbReference>
<evidence type="ECO:0000313" key="6">
    <source>
        <dbReference type="EMBL" id="MBB5204934.1"/>
    </source>
</evidence>
<dbReference type="Proteomes" id="UP000554837">
    <property type="component" value="Unassembled WGS sequence"/>
</dbReference>
<dbReference type="InterPro" id="IPR005119">
    <property type="entry name" value="LysR_subst-bd"/>
</dbReference>
<keyword evidence="4" id="KW-0804">Transcription</keyword>
<dbReference type="InterPro" id="IPR000847">
    <property type="entry name" value="LysR_HTH_N"/>
</dbReference>
<dbReference type="GO" id="GO:0043565">
    <property type="term" value="F:sequence-specific DNA binding"/>
    <property type="evidence" value="ECO:0007669"/>
    <property type="project" value="TreeGrafter"/>
</dbReference>
<gene>
    <name evidence="6" type="ORF">HNQ51_002253</name>
</gene>
<dbReference type="GO" id="GO:0006351">
    <property type="term" value="P:DNA-templated transcription"/>
    <property type="evidence" value="ECO:0007669"/>
    <property type="project" value="TreeGrafter"/>
</dbReference>
<keyword evidence="7" id="KW-1185">Reference proteome</keyword>
<dbReference type="Gene3D" id="1.10.10.10">
    <property type="entry name" value="Winged helix-like DNA-binding domain superfamily/Winged helix DNA-binding domain"/>
    <property type="match status" value="1"/>
</dbReference>
<evidence type="ECO:0000256" key="4">
    <source>
        <dbReference type="ARBA" id="ARBA00023163"/>
    </source>
</evidence>
<keyword evidence="2" id="KW-0805">Transcription regulation</keyword>
<reference evidence="6 7" key="1">
    <citation type="submission" date="2020-08" db="EMBL/GenBank/DDBJ databases">
        <title>Genomic Encyclopedia of Type Strains, Phase IV (KMG-IV): sequencing the most valuable type-strain genomes for metagenomic binning, comparative biology and taxonomic classification.</title>
        <authorList>
            <person name="Goeker M."/>
        </authorList>
    </citation>
    <scope>NUCLEOTIDE SEQUENCE [LARGE SCALE GENOMIC DNA]</scope>
    <source>
        <strain evidence="6 7">DSM 23958</strain>
    </source>
</reference>
<sequence length="300" mass="32640">MNALRAFEAAARHLNFARAAAELHVTPGALSHQIRALEAQLGEALFVRQARGVALSAAGLRLQPGLQAGFALIREACSDWRRRQRDAAVLVLSAPPGFTRQWLAPRLHHFVQAHPNLELRVAASAAYVDLHGSDVDLALRYAPLDAPARQPDLHWTRLAQDELLAVFSPALGQQQGDELGRLPLLHDEQLAGDPEVPSWRHWLRAAGLPARRATAGGLRFSATEHAIAAALQGAGLLLAHRLLVQDELNSARLVEAMPLGQPLRLPVPRAYFLVRSALKPQRAAAQALVAWVMQELVSQA</sequence>
<evidence type="ECO:0000256" key="3">
    <source>
        <dbReference type="ARBA" id="ARBA00023125"/>
    </source>
</evidence>
<dbReference type="PROSITE" id="PS50931">
    <property type="entry name" value="HTH_LYSR"/>
    <property type="match status" value="1"/>
</dbReference>